<dbReference type="Gene3D" id="3.90.1150.10">
    <property type="entry name" value="Aspartate Aminotransferase, domain 1"/>
    <property type="match status" value="1"/>
</dbReference>
<dbReference type="SUPFAM" id="SSF53383">
    <property type="entry name" value="PLP-dependent transferases"/>
    <property type="match status" value="1"/>
</dbReference>
<dbReference type="InterPro" id="IPR015421">
    <property type="entry name" value="PyrdxlP-dep_Trfase_major"/>
</dbReference>
<dbReference type="Gene3D" id="3.40.640.10">
    <property type="entry name" value="Type I PLP-dependent aspartate aminotransferase-like (Major domain)"/>
    <property type="match status" value="1"/>
</dbReference>
<dbReference type="InterPro" id="IPR015424">
    <property type="entry name" value="PyrdxlP-dep_Trfase"/>
</dbReference>
<accession>A0A087DTF6</accession>
<dbReference type="AlphaFoldDB" id="A0A087DTF6"/>
<dbReference type="PANTHER" id="PTHR48097:SF5">
    <property type="entry name" value="LOW SPECIFICITY L-THREONINE ALDOLASE"/>
    <property type="match status" value="1"/>
</dbReference>
<dbReference type="OrthoDB" id="9774495at2"/>
<reference evidence="5 6" key="1">
    <citation type="submission" date="2014-03" db="EMBL/GenBank/DDBJ databases">
        <title>Genomics of Bifidobacteria.</title>
        <authorList>
            <person name="Ventura M."/>
            <person name="Milani C."/>
            <person name="Lugli G.A."/>
        </authorList>
    </citation>
    <scope>NUCLEOTIDE SEQUENCE [LARGE SCALE GENOMIC DNA]</scope>
    <source>
        <strain evidence="5 6">DSM 23968</strain>
    </source>
</reference>
<evidence type="ECO:0000256" key="1">
    <source>
        <dbReference type="ARBA" id="ARBA00001933"/>
    </source>
</evidence>
<dbReference type="InterPro" id="IPR001597">
    <property type="entry name" value="ArAA_b-elim_lyase/Thr_aldolase"/>
</dbReference>
<evidence type="ECO:0000259" key="4">
    <source>
        <dbReference type="Pfam" id="PF01212"/>
    </source>
</evidence>
<feature type="domain" description="Aromatic amino acid beta-eliminating lyase/threonine aldolase" evidence="4">
    <location>
        <begin position="15"/>
        <end position="299"/>
    </location>
</feature>
<name>A0A087DTF6_9BIFI</name>
<dbReference type="EC" id="4.1.2.48" evidence="5"/>
<dbReference type="Proteomes" id="UP000029004">
    <property type="component" value="Unassembled WGS sequence"/>
</dbReference>
<gene>
    <name evidence="5" type="ORF">BSTEL_1333</name>
</gene>
<dbReference type="STRING" id="762211.BSTEL_1333"/>
<keyword evidence="5" id="KW-0456">Lyase</keyword>
<evidence type="ECO:0000256" key="2">
    <source>
        <dbReference type="ARBA" id="ARBA00006966"/>
    </source>
</evidence>
<organism evidence="5 6">
    <name type="scientific">Bifidobacterium stellenboschense</name>
    <dbReference type="NCBI Taxonomy" id="762211"/>
    <lineage>
        <taxon>Bacteria</taxon>
        <taxon>Bacillati</taxon>
        <taxon>Actinomycetota</taxon>
        <taxon>Actinomycetes</taxon>
        <taxon>Bifidobacteriales</taxon>
        <taxon>Bifidobacteriaceae</taxon>
        <taxon>Bifidobacterium</taxon>
    </lineage>
</organism>
<dbReference type="Pfam" id="PF01212">
    <property type="entry name" value="Beta_elim_lyase"/>
    <property type="match status" value="1"/>
</dbReference>
<comment type="cofactor">
    <cofactor evidence="1">
        <name>pyridoxal 5'-phosphate</name>
        <dbReference type="ChEBI" id="CHEBI:597326"/>
    </cofactor>
</comment>
<evidence type="ECO:0000313" key="5">
    <source>
        <dbReference type="EMBL" id="KFI98806.1"/>
    </source>
</evidence>
<dbReference type="EMBL" id="JGZP01000007">
    <property type="protein sequence ID" value="KFI98806.1"/>
    <property type="molecule type" value="Genomic_DNA"/>
</dbReference>
<protein>
    <submittedName>
        <fullName evidence="5">Low specificity-threonine aldolase</fullName>
        <ecNumber evidence="5">4.1.2.48</ecNumber>
    </submittedName>
</protein>
<dbReference type="PANTHER" id="PTHR48097">
    <property type="entry name" value="L-THREONINE ALDOLASE-RELATED"/>
    <property type="match status" value="1"/>
</dbReference>
<dbReference type="InterPro" id="IPR015422">
    <property type="entry name" value="PyrdxlP-dep_Trfase_small"/>
</dbReference>
<comment type="caution">
    <text evidence="5">The sequence shown here is derived from an EMBL/GenBank/DDBJ whole genome shotgun (WGS) entry which is preliminary data.</text>
</comment>
<keyword evidence="3" id="KW-0663">Pyridoxal phosphate</keyword>
<evidence type="ECO:0000313" key="6">
    <source>
        <dbReference type="Proteomes" id="UP000029004"/>
    </source>
</evidence>
<dbReference type="GO" id="GO:0006520">
    <property type="term" value="P:amino acid metabolic process"/>
    <property type="evidence" value="ECO:0007669"/>
    <property type="project" value="InterPro"/>
</dbReference>
<dbReference type="RefSeq" id="WP_034526979.1">
    <property type="nucleotide sequence ID" value="NZ_JGZP01000007.1"/>
</dbReference>
<dbReference type="eggNOG" id="COG2008">
    <property type="taxonomic scope" value="Bacteria"/>
</dbReference>
<proteinExistence type="inferred from homology"/>
<keyword evidence="6" id="KW-1185">Reference proteome</keyword>
<comment type="similarity">
    <text evidence="2">Belongs to the threonine aldolase family.</text>
</comment>
<evidence type="ECO:0000256" key="3">
    <source>
        <dbReference type="ARBA" id="ARBA00022898"/>
    </source>
</evidence>
<sequence>MLSFENDYSRAAHPAVIDAITRLNDGLYPGYGSDPICERAKTRIREACELPDADIWFLVGGTQANQVVIDAITPPYAGVVAVESGHPNVHEAGAIEYSGHKVLTLPHHDGKMDPHELDEYCATFYADGNHDHMVFPGSVYVSMSTEYGTVYAKSELQAIADVAHRYDMPLFVDGARLGYGLTATGCDMTLPELAAIADVFYIGGTKVGAMFGEAVVFANRDTLSTAPRHFLTEIKQHGALLAKGFLLGAQFDALFTDDLYFRIARNANVQADRIRAALREKGYTLTFEAPTNQIFITLDKPTIERLERDVRLGFMEKADDTHTVMRICTSWATTDEETDRLIALL</sequence>
<dbReference type="GO" id="GO:0016829">
    <property type="term" value="F:lyase activity"/>
    <property type="evidence" value="ECO:0007669"/>
    <property type="project" value="UniProtKB-KW"/>
</dbReference>